<reference evidence="2" key="2">
    <citation type="submission" date="2018-05" db="EMBL/GenBank/DDBJ databases">
        <title>OgluRS3 (Oryza glumaepatula Reference Sequence Version 3).</title>
        <authorList>
            <person name="Zhang J."/>
            <person name="Kudrna D."/>
            <person name="Lee S."/>
            <person name="Talag J."/>
            <person name="Welchert J."/>
            <person name="Wing R.A."/>
        </authorList>
    </citation>
    <scope>NUCLEOTIDE SEQUENCE [LARGE SCALE GENOMIC DNA]</scope>
</reference>
<feature type="region of interest" description="Disordered" evidence="1">
    <location>
        <begin position="27"/>
        <end position="60"/>
    </location>
</feature>
<evidence type="ECO:0000313" key="3">
    <source>
        <dbReference type="Proteomes" id="UP000026961"/>
    </source>
</evidence>
<sequence>MDGWVDRSAWKEEFLAGSLALGGLAASGEVRRRRERKQGRNTGGGGKRGGERRAGEESVASTSHHSPLFFFFSDCSSPPRPGPFCCRCAVGGSSRDLETIIPIAGVAYNLSFALSLRAHCFLLEELCVVPDARCSPCELMPASMRARPARSYRGASSTSSSSSHRSSASSSHITSPASPGADASTASRRSWSVRAASAWSPRSAAARAIAMSSVASTRTRSRSTSMDTSWSAADTSRGRLTTASSPAATSMVRPVTVSRYCETQVAGAIVLYPSTPQV</sequence>
<dbReference type="Gramene" id="OGLUM10G12310.1">
    <property type="protein sequence ID" value="OGLUM10G12310.1"/>
    <property type="gene ID" value="OGLUM10G12310"/>
</dbReference>
<organism evidence="2">
    <name type="scientific">Oryza glumipatula</name>
    <dbReference type="NCBI Taxonomy" id="40148"/>
    <lineage>
        <taxon>Eukaryota</taxon>
        <taxon>Viridiplantae</taxon>
        <taxon>Streptophyta</taxon>
        <taxon>Embryophyta</taxon>
        <taxon>Tracheophyta</taxon>
        <taxon>Spermatophyta</taxon>
        <taxon>Magnoliopsida</taxon>
        <taxon>Liliopsida</taxon>
        <taxon>Poales</taxon>
        <taxon>Poaceae</taxon>
        <taxon>BOP clade</taxon>
        <taxon>Oryzoideae</taxon>
        <taxon>Oryzeae</taxon>
        <taxon>Oryzinae</taxon>
        <taxon>Oryza</taxon>
    </lineage>
</organism>
<accession>A0A0E0BBF0</accession>
<feature type="compositionally biased region" description="Low complexity" evidence="1">
    <location>
        <begin position="156"/>
        <end position="186"/>
    </location>
</feature>
<name>A0A0E0BBF0_9ORYZ</name>
<feature type="compositionally biased region" description="Polar residues" evidence="1">
    <location>
        <begin position="232"/>
        <end position="245"/>
    </location>
</feature>
<dbReference type="HOGENOM" id="CLU_1002487_0_0_1"/>
<dbReference type="Proteomes" id="UP000026961">
    <property type="component" value="Chromosome 10"/>
</dbReference>
<evidence type="ECO:0000256" key="1">
    <source>
        <dbReference type="SAM" id="MobiDB-lite"/>
    </source>
</evidence>
<evidence type="ECO:0000313" key="2">
    <source>
        <dbReference type="EnsemblPlants" id="OGLUM10G12310.1"/>
    </source>
</evidence>
<feature type="region of interest" description="Disordered" evidence="1">
    <location>
        <begin position="148"/>
        <end position="186"/>
    </location>
</feature>
<feature type="compositionally biased region" description="Low complexity" evidence="1">
    <location>
        <begin position="212"/>
        <end position="231"/>
    </location>
</feature>
<keyword evidence="3" id="KW-1185">Reference proteome</keyword>
<proteinExistence type="predicted"/>
<reference evidence="2" key="1">
    <citation type="submission" date="2015-04" db="UniProtKB">
        <authorList>
            <consortium name="EnsemblPlants"/>
        </authorList>
    </citation>
    <scope>IDENTIFICATION</scope>
</reference>
<protein>
    <submittedName>
        <fullName evidence="2">Uncharacterized protein</fullName>
    </submittedName>
</protein>
<dbReference type="AlphaFoldDB" id="A0A0E0BBF0"/>
<feature type="region of interest" description="Disordered" evidence="1">
    <location>
        <begin position="212"/>
        <end position="245"/>
    </location>
</feature>
<dbReference type="EnsemblPlants" id="OGLUM10G12310.1">
    <property type="protein sequence ID" value="OGLUM10G12310.1"/>
    <property type="gene ID" value="OGLUM10G12310"/>
</dbReference>